<dbReference type="WBParaSite" id="PSAMB.scaffold7217size8025.g29792.t1">
    <property type="protein sequence ID" value="PSAMB.scaffold7217size8025.g29792.t1"/>
    <property type="gene ID" value="PSAMB.scaffold7217size8025.g29792"/>
</dbReference>
<organism evidence="2 3">
    <name type="scientific">Plectus sambesii</name>
    <dbReference type="NCBI Taxonomy" id="2011161"/>
    <lineage>
        <taxon>Eukaryota</taxon>
        <taxon>Metazoa</taxon>
        <taxon>Ecdysozoa</taxon>
        <taxon>Nematoda</taxon>
        <taxon>Chromadorea</taxon>
        <taxon>Plectida</taxon>
        <taxon>Plectina</taxon>
        <taxon>Plectoidea</taxon>
        <taxon>Plectidae</taxon>
        <taxon>Plectus</taxon>
    </lineage>
</organism>
<accession>A0A914XA66</accession>
<dbReference type="Proteomes" id="UP000887566">
    <property type="component" value="Unplaced"/>
</dbReference>
<protein>
    <submittedName>
        <fullName evidence="3">RING-type domain-containing protein</fullName>
    </submittedName>
</protein>
<evidence type="ECO:0000256" key="1">
    <source>
        <dbReference type="SAM" id="MobiDB-lite"/>
    </source>
</evidence>
<feature type="region of interest" description="Disordered" evidence="1">
    <location>
        <begin position="63"/>
        <end position="144"/>
    </location>
</feature>
<reference evidence="3" key="1">
    <citation type="submission" date="2022-11" db="UniProtKB">
        <authorList>
            <consortium name="WormBaseParasite"/>
        </authorList>
    </citation>
    <scope>IDENTIFICATION</scope>
</reference>
<evidence type="ECO:0000313" key="2">
    <source>
        <dbReference type="Proteomes" id="UP000887566"/>
    </source>
</evidence>
<dbReference type="InterPro" id="IPR013083">
    <property type="entry name" value="Znf_RING/FYVE/PHD"/>
</dbReference>
<evidence type="ECO:0000313" key="3">
    <source>
        <dbReference type="WBParaSite" id="PSAMB.scaffold7217size8025.g29792.t1"/>
    </source>
</evidence>
<name>A0A914XA66_9BILA</name>
<dbReference type="Gene3D" id="3.30.40.10">
    <property type="entry name" value="Zinc/RING finger domain, C3HC4 (zinc finger)"/>
    <property type="match status" value="1"/>
</dbReference>
<feature type="compositionally biased region" description="Low complexity" evidence="1">
    <location>
        <begin position="72"/>
        <end position="87"/>
    </location>
</feature>
<sequence length="370" mass="40781">MAQLFEVTYNGCRRQLSRLNPTVLGALYRLEKTTIILIDADDTVFLWDEESFDKIETAKQPLTVEGVPLPSPSSSSDAPGSSFFSPSQASFRAPMPPPFSVPGSTAVRHPPPGNRFGSRQKTPTPQTKQLAVQRAPRSDNGKPGIPVQLVHIAITREEANVPKINEKLQAIVGFKDLVLCNVQGVPLSDDEATQKAEYWGFNRGGAVNGVRYFALPLLNEEMSDEGEGVVAVSRAPKRSRQSLSKVDLKYISETLVKTLNSDLSKILKPLLKCYWCQPALSFNPVVCVHCGKQVGCLACVQKWIGSDNVSNLDDDLDIIDLHPGFERVNHLSCPLCRGAWKPNTNRAWPMPNDLGYVKLQGFQDVISHMD</sequence>
<keyword evidence="2" id="KW-1185">Reference proteome</keyword>
<proteinExistence type="predicted"/>
<feature type="compositionally biased region" description="Polar residues" evidence="1">
    <location>
        <begin position="117"/>
        <end position="130"/>
    </location>
</feature>
<dbReference type="AlphaFoldDB" id="A0A914XA66"/>